<dbReference type="PANTHER" id="PTHR42923:SF42">
    <property type="entry name" value="AMINE OXIDASE DOMAIN-CONTAINING PROTEIN"/>
    <property type="match status" value="1"/>
</dbReference>
<dbReference type="InterPro" id="IPR050464">
    <property type="entry name" value="Zeta_carotene_desat/Oxidored"/>
</dbReference>
<reference evidence="4" key="1">
    <citation type="journal article" date="2021" name="Mol. Plant Microbe Interact.">
        <title>Complete Genome Sequence of the Plant-Pathogenic Fungus Colletotrichum lupini.</title>
        <authorList>
            <person name="Baroncelli R."/>
            <person name="Pensec F."/>
            <person name="Da Lio D."/>
            <person name="Boufleur T."/>
            <person name="Vicente I."/>
            <person name="Sarrocco S."/>
            <person name="Picot A."/>
            <person name="Baraldi E."/>
            <person name="Sukno S."/>
            <person name="Thon M."/>
            <person name="Le Floch G."/>
        </authorList>
    </citation>
    <scope>NUCLEOTIDE SEQUENCE</scope>
    <source>
        <strain evidence="4">IMI 504893</strain>
    </source>
</reference>
<dbReference type="GeneID" id="73334620"/>
<gene>
    <name evidence="4" type="ORF">CLUP02_00563</name>
</gene>
<accession>A0A9Q8SBM0</accession>
<dbReference type="Gene3D" id="3.50.50.60">
    <property type="entry name" value="FAD/NAD(P)-binding domain"/>
    <property type="match status" value="1"/>
</dbReference>
<dbReference type="Pfam" id="PF01593">
    <property type="entry name" value="Amino_oxidase"/>
    <property type="match status" value="1"/>
</dbReference>
<keyword evidence="5" id="KW-1185">Reference proteome</keyword>
<dbReference type="RefSeq" id="XP_049135567.1">
    <property type="nucleotide sequence ID" value="XM_049279610.1"/>
</dbReference>
<dbReference type="EMBL" id="CP019471">
    <property type="protein sequence ID" value="UQC73916.1"/>
    <property type="molecule type" value="Genomic_DNA"/>
</dbReference>
<dbReference type="SUPFAM" id="SSF53335">
    <property type="entry name" value="S-adenosyl-L-methionine-dependent methyltransferases"/>
    <property type="match status" value="1"/>
</dbReference>
<dbReference type="SUPFAM" id="SSF51905">
    <property type="entry name" value="FAD/NAD(P)-binding domain"/>
    <property type="match status" value="1"/>
</dbReference>
<keyword evidence="2" id="KW-0812">Transmembrane</keyword>
<dbReference type="PANTHER" id="PTHR42923">
    <property type="entry name" value="PROTOPORPHYRINOGEN OXIDASE"/>
    <property type="match status" value="1"/>
</dbReference>
<feature type="domain" description="Amine oxidase" evidence="3">
    <location>
        <begin position="407"/>
        <end position="486"/>
    </location>
</feature>
<dbReference type="InterPro" id="IPR036188">
    <property type="entry name" value="FAD/NAD-bd_sf"/>
</dbReference>
<protein>
    <recommendedName>
        <fullName evidence="3">Amine oxidase domain-containing protein</fullName>
    </recommendedName>
</protein>
<dbReference type="GO" id="GO:0016491">
    <property type="term" value="F:oxidoreductase activity"/>
    <property type="evidence" value="ECO:0007669"/>
    <property type="project" value="InterPro"/>
</dbReference>
<keyword evidence="2" id="KW-0472">Membrane</keyword>
<dbReference type="Gene3D" id="3.40.50.150">
    <property type="entry name" value="Vaccinia Virus protein VP39"/>
    <property type="match status" value="1"/>
</dbReference>
<evidence type="ECO:0000313" key="5">
    <source>
        <dbReference type="Proteomes" id="UP000830671"/>
    </source>
</evidence>
<dbReference type="InterPro" id="IPR029063">
    <property type="entry name" value="SAM-dependent_MTases_sf"/>
</dbReference>
<dbReference type="InterPro" id="IPR002937">
    <property type="entry name" value="Amino_oxidase"/>
</dbReference>
<evidence type="ECO:0000256" key="2">
    <source>
        <dbReference type="SAM" id="Phobius"/>
    </source>
</evidence>
<keyword evidence="2" id="KW-1133">Transmembrane helix</keyword>
<organism evidence="4 5">
    <name type="scientific">Colletotrichum lupini</name>
    <dbReference type="NCBI Taxonomy" id="145971"/>
    <lineage>
        <taxon>Eukaryota</taxon>
        <taxon>Fungi</taxon>
        <taxon>Dikarya</taxon>
        <taxon>Ascomycota</taxon>
        <taxon>Pezizomycotina</taxon>
        <taxon>Sordariomycetes</taxon>
        <taxon>Hypocreomycetidae</taxon>
        <taxon>Glomerellales</taxon>
        <taxon>Glomerellaceae</taxon>
        <taxon>Colletotrichum</taxon>
        <taxon>Colletotrichum acutatum species complex</taxon>
    </lineage>
</organism>
<dbReference type="KEGG" id="clup:CLUP02_00563"/>
<dbReference type="AlphaFoldDB" id="A0A9Q8SBM0"/>
<dbReference type="Proteomes" id="UP000830671">
    <property type="component" value="Chromosome 1"/>
</dbReference>
<name>A0A9Q8SBM0_9PEZI</name>
<evidence type="ECO:0000256" key="1">
    <source>
        <dbReference type="SAM" id="MobiDB-lite"/>
    </source>
</evidence>
<feature type="transmembrane region" description="Helical" evidence="2">
    <location>
        <begin position="949"/>
        <end position="968"/>
    </location>
</feature>
<proteinExistence type="predicted"/>
<sequence>MTENAGDHKNHQARLIESVQLSVRTDGMRPSDGTKHRRQRQSLDVCLAADEKGVAHIEPTAGASCVSMFLKLRRIPKKWLTAAISYHNDRGEASSMPDGRPPSGIAPTALRPRQTPTHSRVRDVTIRHFSQGWYPPEGSFIPGSSRFRRGYAEKYPISPQWVYCRKFSPHWRRRILTQGMSALAQGHKALRLTHRNMSRQAPLRVAVVGTGLAGLSIAYLLQNDEQQRYAVTLFEQAESLSFDSASVAIREESSGSIERIDLPMRALAGGYYPNVMRMYDHLGIPYHPIRFLFSFAKSLPARKPDTIASGKNQATLDGASGVPGEYFVHASNLHQFWFTVACFMVHPLTEGSDGGETFGDYLRRIWLPRRYATHYLLPLMSSVSTCTHAELLAFPASDVVEYKKRSHGQQHYTVCGGVHQVEGRLAKEMEDVRLGACVAEVASTADGRVRLRWQSTENAAGQILDDVFDRVILAVSPDVAGKIYQPLCDILEPLPTIRVESSVLRPIDARPSQSFTLMEDEGRHPKACSHHRGNVMPPQVICLRTDFSAKEAARTEALHTMPGGTVVSTCPLNVQADAKRVLRTARFTRTLRTCQSRAVIRKIMGEDRNLDKKNDQTAGMGDWTNGQDNVWLTGAWCWDGMSLGGTASQVKQGGLCWFVGVTSDLRRRILPHPSLFLPTAGAKSSYTWQLSLQIGHGFILIHTMTLPIDAVPDFWKGVLLGATGCTFIILIVTLAFTVTFLRRKDVYDNDHWKLNLKVPFTTMWMNMGYWTSADNLHITDFETACRNLLLEVLKEAQICEDVVRSSAISILDLGVGCGDQSLELALLIHERGVTSYRYVGLTLNESQYRLASNRAQLQAQKLKLEDGRVEVFCADAANPDTWGAHVKSAIRSLKEDSADQQRWVLALDSLYHFYPSRKPIFNYAAQTLDASFMAFDLILSDGASLRQRFLVNLIGLAMGCPAAAFVTVSDYKRQLLDASYDEDDIHFKDITEHVFSGLVSYIKSQSEALQPFGISAGKFKVAAMVFDWFAESNAMRGTIVIARKRSKTQGEASDMKGRAKCISI</sequence>
<evidence type="ECO:0000313" key="4">
    <source>
        <dbReference type="EMBL" id="UQC73916.1"/>
    </source>
</evidence>
<dbReference type="Pfam" id="PF13450">
    <property type="entry name" value="NAD_binding_8"/>
    <property type="match status" value="1"/>
</dbReference>
<evidence type="ECO:0000259" key="3">
    <source>
        <dbReference type="Pfam" id="PF01593"/>
    </source>
</evidence>
<feature type="transmembrane region" description="Helical" evidence="2">
    <location>
        <begin position="714"/>
        <end position="741"/>
    </location>
</feature>
<feature type="region of interest" description="Disordered" evidence="1">
    <location>
        <begin position="90"/>
        <end position="120"/>
    </location>
</feature>